<proteinExistence type="predicted"/>
<gene>
    <name evidence="3" type="ORF">GX576_08420</name>
</gene>
<dbReference type="InterPro" id="IPR036034">
    <property type="entry name" value="PDZ_sf"/>
</dbReference>
<dbReference type="InterPro" id="IPR007314">
    <property type="entry name" value="Cofac_haem-bd_dom"/>
</dbReference>
<feature type="domain" description="PDZ" evidence="2">
    <location>
        <begin position="312"/>
        <end position="394"/>
    </location>
</feature>
<comment type="caution">
    <text evidence="3">The sequence shown here is derived from an EMBL/GenBank/DDBJ whole genome shotgun (WGS) entry which is preliminary data.</text>
</comment>
<dbReference type="AlphaFoldDB" id="A0A7X7R8B3"/>
<feature type="signal peptide" evidence="1">
    <location>
        <begin position="1"/>
        <end position="24"/>
    </location>
</feature>
<dbReference type="EMBL" id="JAAYYV010000218">
    <property type="protein sequence ID" value="NLF54401.1"/>
    <property type="molecule type" value="Genomic_DNA"/>
</dbReference>
<reference evidence="3 4" key="1">
    <citation type="journal article" date="2020" name="Biotechnol. Biofuels">
        <title>New insights from the biogas microbiome by comprehensive genome-resolved metagenomics of nearly 1600 species originating from multiple anaerobic digesters.</title>
        <authorList>
            <person name="Campanaro S."/>
            <person name="Treu L."/>
            <person name="Rodriguez-R L.M."/>
            <person name="Kovalovszki A."/>
            <person name="Ziels R.M."/>
            <person name="Maus I."/>
            <person name="Zhu X."/>
            <person name="Kougias P.G."/>
            <person name="Basile A."/>
            <person name="Luo G."/>
            <person name="Schluter A."/>
            <person name="Konstantinidis K.T."/>
            <person name="Angelidaki I."/>
        </authorList>
    </citation>
    <scope>NUCLEOTIDE SEQUENCE [LARGE SCALE GENOMIC DNA]</scope>
    <source>
        <strain evidence="3">AS06rmzACSIP_256</strain>
    </source>
</reference>
<protein>
    <submittedName>
        <fullName evidence="3">PDZ domain-containing protein</fullName>
    </submittedName>
</protein>
<dbReference type="Pfam" id="PF04187">
    <property type="entry name" value="Cofac_haem_bdg"/>
    <property type="match status" value="1"/>
</dbReference>
<dbReference type="CDD" id="cd14727">
    <property type="entry name" value="ChanN-like"/>
    <property type="match status" value="1"/>
</dbReference>
<keyword evidence="1" id="KW-0732">Signal</keyword>
<dbReference type="CDD" id="cd06779">
    <property type="entry name" value="cpPDZ_Deg_HtrA-like"/>
    <property type="match status" value="1"/>
</dbReference>
<evidence type="ECO:0000259" key="2">
    <source>
        <dbReference type="PROSITE" id="PS50106"/>
    </source>
</evidence>
<dbReference type="InterPro" id="IPR001478">
    <property type="entry name" value="PDZ"/>
</dbReference>
<dbReference type="Proteomes" id="UP000536534">
    <property type="component" value="Unassembled WGS sequence"/>
</dbReference>
<organism evidence="3 4">
    <name type="scientific">Thauera phenolivorans</name>
    <dbReference type="NCBI Taxonomy" id="1792543"/>
    <lineage>
        <taxon>Bacteria</taxon>
        <taxon>Pseudomonadati</taxon>
        <taxon>Pseudomonadota</taxon>
        <taxon>Betaproteobacteria</taxon>
        <taxon>Rhodocyclales</taxon>
        <taxon>Zoogloeaceae</taxon>
        <taxon>Thauera</taxon>
    </lineage>
</organism>
<evidence type="ECO:0000313" key="4">
    <source>
        <dbReference type="Proteomes" id="UP000536534"/>
    </source>
</evidence>
<evidence type="ECO:0000313" key="3">
    <source>
        <dbReference type="EMBL" id="NLF54401.1"/>
    </source>
</evidence>
<dbReference type="Gene3D" id="3.40.50.11550">
    <property type="match status" value="1"/>
</dbReference>
<dbReference type="SUPFAM" id="SSF50156">
    <property type="entry name" value="PDZ domain-like"/>
    <property type="match status" value="1"/>
</dbReference>
<feature type="chain" id="PRO_5031550213" evidence="1">
    <location>
        <begin position="25"/>
        <end position="410"/>
    </location>
</feature>
<dbReference type="SMART" id="SM00228">
    <property type="entry name" value="PDZ"/>
    <property type="match status" value="1"/>
</dbReference>
<dbReference type="RefSeq" id="WP_068807637.1">
    <property type="nucleotide sequence ID" value="NZ_MBFM01000003.1"/>
</dbReference>
<accession>A0A7X7R8B3</accession>
<sequence length="410" mass="43805">MPLRARRLLVATLACAGLGLSAFAGSESQPAGGSSLAACIAPATWAAPARVDNRPAPRPLATDALLADIAQRQVVLLGEQHDSADDHRWQLQVLAALHARRPDMVIGFEMFPRRVQPVLDRWVAGELGSAEFLREVGWDGLWSFPAELYMPLFEFARLNRVPMIALNVDMSLIRSVASGGWDATPSAAREGVGRASAPPADYVDLLFASHREHARMRGKGEPAREDAAFRHFVESQSTWDRAMAEALAAHVRAAAGERTPLAVGIMGSGHVRFGHGVAHQLHTLGVSEIGTLLPLPASTDCAMLEDGLADAVFALPARADAAPPPPRLGVMLETQERGVRIADVTADSLAARSGLETGDLIVDIGGRPAKSASQLVAAIRRQPPGTWLPLTLERAGVTREIVIRFPPDQP</sequence>
<dbReference type="SUPFAM" id="SSF159501">
    <property type="entry name" value="EreA/ChaN-like"/>
    <property type="match status" value="1"/>
</dbReference>
<dbReference type="Pfam" id="PF13180">
    <property type="entry name" value="PDZ_2"/>
    <property type="match status" value="1"/>
</dbReference>
<evidence type="ECO:0000256" key="1">
    <source>
        <dbReference type="SAM" id="SignalP"/>
    </source>
</evidence>
<dbReference type="OrthoDB" id="9795827at2"/>
<dbReference type="PROSITE" id="PS50106">
    <property type="entry name" value="PDZ"/>
    <property type="match status" value="1"/>
</dbReference>
<name>A0A7X7R8B3_9RHOO</name>
<dbReference type="Gene3D" id="2.30.42.10">
    <property type="match status" value="1"/>
</dbReference>